<keyword evidence="3" id="KW-0479">Metal-binding</keyword>
<evidence type="ECO:0000256" key="3">
    <source>
        <dbReference type="ARBA" id="ARBA00022723"/>
    </source>
</evidence>
<dbReference type="STRING" id="70415.A0A5S6QJD5"/>
<protein>
    <submittedName>
        <fullName evidence="9">Dyp-type peroxidase</fullName>
    </submittedName>
</protein>
<dbReference type="InterPro" id="IPR006314">
    <property type="entry name" value="Dyp_peroxidase"/>
</dbReference>
<feature type="domain" description="Dyp-type peroxidase C-terminal" evidence="7">
    <location>
        <begin position="273"/>
        <end position="430"/>
    </location>
</feature>
<evidence type="ECO:0000256" key="5">
    <source>
        <dbReference type="ARBA" id="ARBA00023004"/>
    </source>
</evidence>
<evidence type="ECO:0000256" key="4">
    <source>
        <dbReference type="ARBA" id="ARBA00023002"/>
    </source>
</evidence>
<keyword evidence="2" id="KW-0575">Peroxidase</keyword>
<dbReference type="GO" id="GO:0020037">
    <property type="term" value="F:heme binding"/>
    <property type="evidence" value="ECO:0007669"/>
    <property type="project" value="InterPro"/>
</dbReference>
<proteinExistence type="predicted"/>
<reference evidence="9" key="1">
    <citation type="submission" date="2019-12" db="UniProtKB">
        <authorList>
            <consortium name="WormBaseParasite"/>
        </authorList>
    </citation>
    <scope>IDENTIFICATION</scope>
</reference>
<organism evidence="8 9">
    <name type="scientific">Trichuris muris</name>
    <name type="common">Mouse whipworm</name>
    <dbReference type="NCBI Taxonomy" id="70415"/>
    <lineage>
        <taxon>Eukaryota</taxon>
        <taxon>Metazoa</taxon>
        <taxon>Ecdysozoa</taxon>
        <taxon>Nematoda</taxon>
        <taxon>Enoplea</taxon>
        <taxon>Dorylaimia</taxon>
        <taxon>Trichinellida</taxon>
        <taxon>Trichuridae</taxon>
        <taxon>Trichuris</taxon>
    </lineage>
</organism>
<evidence type="ECO:0000256" key="6">
    <source>
        <dbReference type="SAM" id="MobiDB-lite"/>
    </source>
</evidence>
<accession>A0A5S6QJD5</accession>
<evidence type="ECO:0000259" key="7">
    <source>
        <dbReference type="Pfam" id="PF20628"/>
    </source>
</evidence>
<dbReference type="PANTHER" id="PTHR30521:SF0">
    <property type="entry name" value="DYP-TYPE PEROXIDASE FAMILY PROTEIN"/>
    <property type="match status" value="1"/>
</dbReference>
<feature type="region of interest" description="Disordered" evidence="6">
    <location>
        <begin position="16"/>
        <end position="38"/>
    </location>
</feature>
<dbReference type="InterPro" id="IPR048328">
    <property type="entry name" value="Dyp_perox_C"/>
</dbReference>
<dbReference type="InterPro" id="IPR011008">
    <property type="entry name" value="Dimeric_a/b-barrel"/>
</dbReference>
<name>A0A5S6QJD5_TRIMR</name>
<evidence type="ECO:0000256" key="1">
    <source>
        <dbReference type="ARBA" id="ARBA00001970"/>
    </source>
</evidence>
<keyword evidence="4" id="KW-0560">Oxidoreductase</keyword>
<sequence>MLYRLPNHNFKVFGPQQKAAQDDSRTRPLAAAPNSGAKSRRNSAQELYFPLTILLIKQATACHFGVGTSWTVNCGHLFTFIVKAISRLFDARNNHTWYIGKTSQLEQVDSDAIITTRCSFVIYQAECGRSCSGSQTASDVLSDGRKSGLFLWIHLNDDAESKSVIQTVTELHLLADEICPPITCKSANRLIHGVGFGEAFLRKVAPKDMVKTFPHVARGSGKTGMPNSGGDIFVHAKSDSRSNLFEFAWLITNEIAPFTKVFDDIYGFTFKDGRDLSGFIDGTENPPENERQEVCIEENTGGSYCITQKWVHDLPFIASQPQNIMESFIGRTMHTDMELNDKAETSHLSRTRAGSEYKGPKPFRIYRQSMPYGKVAGEAGLLFIAFANSTKNFDYQLDRMFGHSPDGLNDDITHFTTCVRSNYWYFPSVEELRRISDNVK</sequence>
<keyword evidence="5" id="KW-0408">Iron</keyword>
<comment type="cofactor">
    <cofactor evidence="1">
        <name>heme b</name>
        <dbReference type="ChEBI" id="CHEBI:60344"/>
    </cofactor>
</comment>
<evidence type="ECO:0000256" key="2">
    <source>
        <dbReference type="ARBA" id="ARBA00022559"/>
    </source>
</evidence>
<keyword evidence="8" id="KW-1185">Reference proteome</keyword>
<dbReference type="GO" id="GO:0046872">
    <property type="term" value="F:metal ion binding"/>
    <property type="evidence" value="ECO:0007669"/>
    <property type="project" value="UniProtKB-KW"/>
</dbReference>
<dbReference type="PROSITE" id="PS51404">
    <property type="entry name" value="DYP_PEROXIDASE"/>
    <property type="match status" value="1"/>
</dbReference>
<dbReference type="PANTHER" id="PTHR30521">
    <property type="entry name" value="DEFERROCHELATASE/PEROXIDASE"/>
    <property type="match status" value="1"/>
</dbReference>
<dbReference type="Proteomes" id="UP000046395">
    <property type="component" value="Unassembled WGS sequence"/>
</dbReference>
<dbReference type="WBParaSite" id="TMUE_2000007476.1">
    <property type="protein sequence ID" value="TMUE_2000007476.1"/>
    <property type="gene ID" value="WBGene00290852"/>
</dbReference>
<dbReference type="GO" id="GO:0005829">
    <property type="term" value="C:cytosol"/>
    <property type="evidence" value="ECO:0007669"/>
    <property type="project" value="TreeGrafter"/>
</dbReference>
<evidence type="ECO:0000313" key="8">
    <source>
        <dbReference type="Proteomes" id="UP000046395"/>
    </source>
</evidence>
<dbReference type="Pfam" id="PF20628">
    <property type="entry name" value="Dyp_perox_C"/>
    <property type="match status" value="1"/>
</dbReference>
<dbReference type="NCBIfam" id="TIGR01413">
    <property type="entry name" value="Dyp_perox_fam"/>
    <property type="match status" value="1"/>
</dbReference>
<dbReference type="GO" id="GO:0004601">
    <property type="term" value="F:peroxidase activity"/>
    <property type="evidence" value="ECO:0007669"/>
    <property type="project" value="UniProtKB-KW"/>
</dbReference>
<dbReference type="AlphaFoldDB" id="A0A5S6QJD5"/>
<evidence type="ECO:0000313" key="9">
    <source>
        <dbReference type="WBParaSite" id="TMUE_2000007476.1"/>
    </source>
</evidence>
<dbReference type="SUPFAM" id="SSF54909">
    <property type="entry name" value="Dimeric alpha+beta barrel"/>
    <property type="match status" value="1"/>
</dbReference>